<dbReference type="EMBL" id="JAFBDQ010000027">
    <property type="protein sequence ID" value="MBM7558124.1"/>
    <property type="molecule type" value="Genomic_DNA"/>
</dbReference>
<reference evidence="1" key="1">
    <citation type="submission" date="2021-01" db="EMBL/GenBank/DDBJ databases">
        <title>Genomic Encyclopedia of Type Strains, Phase IV (KMG-IV): sequencing the most valuable type-strain genomes for metagenomic binning, comparative biology and taxonomic classification.</title>
        <authorList>
            <person name="Goeker M."/>
        </authorList>
    </citation>
    <scope>NUCLEOTIDE SEQUENCE</scope>
    <source>
        <strain evidence="1">DSM 23230</strain>
    </source>
</reference>
<dbReference type="SUPFAM" id="SSF47819">
    <property type="entry name" value="HRDC-like"/>
    <property type="match status" value="1"/>
</dbReference>
<dbReference type="GO" id="GO:0000166">
    <property type="term" value="F:nucleotide binding"/>
    <property type="evidence" value="ECO:0007669"/>
    <property type="project" value="InterPro"/>
</dbReference>
<evidence type="ECO:0000313" key="1">
    <source>
        <dbReference type="EMBL" id="MBM7558124.1"/>
    </source>
</evidence>
<dbReference type="RefSeq" id="WP_204703134.1">
    <property type="nucleotide sequence ID" value="NZ_JAFBDQ010000027.1"/>
</dbReference>
<dbReference type="Gene3D" id="1.10.150.80">
    <property type="entry name" value="HRDC domain"/>
    <property type="match status" value="1"/>
</dbReference>
<sequence>MEIKILTIPFDKELSVFDSELIENFILNKEVVAIKSEFFTADKPYWTFAIKYQPLEKIDKPVEEKEFNLSKAEEKLFETIRNCRNERASAEGFPPYIIAANKQLKSCSVIA</sequence>
<accession>A0A938XWJ5</accession>
<dbReference type="AlphaFoldDB" id="A0A938XWJ5"/>
<organism evidence="1 2">
    <name type="scientific">Halanaerobacter jeridensis</name>
    <dbReference type="NCBI Taxonomy" id="706427"/>
    <lineage>
        <taxon>Bacteria</taxon>
        <taxon>Bacillati</taxon>
        <taxon>Bacillota</taxon>
        <taxon>Clostridia</taxon>
        <taxon>Halanaerobiales</taxon>
        <taxon>Halobacteroidaceae</taxon>
        <taxon>Halanaerobacter</taxon>
    </lineage>
</organism>
<keyword evidence="2" id="KW-1185">Reference proteome</keyword>
<dbReference type="InterPro" id="IPR044876">
    <property type="entry name" value="HRDC_dom_sf"/>
</dbReference>
<protein>
    <submittedName>
        <fullName evidence="1">Uncharacterized protein</fullName>
    </submittedName>
</protein>
<dbReference type="Proteomes" id="UP000774000">
    <property type="component" value="Unassembled WGS sequence"/>
</dbReference>
<dbReference type="InterPro" id="IPR010997">
    <property type="entry name" value="HRDC-like_sf"/>
</dbReference>
<gene>
    <name evidence="1" type="ORF">JOC47_002994</name>
</gene>
<name>A0A938XWJ5_9FIRM</name>
<proteinExistence type="predicted"/>
<comment type="caution">
    <text evidence="1">The sequence shown here is derived from an EMBL/GenBank/DDBJ whole genome shotgun (WGS) entry which is preliminary data.</text>
</comment>
<evidence type="ECO:0000313" key="2">
    <source>
        <dbReference type="Proteomes" id="UP000774000"/>
    </source>
</evidence>